<dbReference type="Pfam" id="PF01370">
    <property type="entry name" value="Epimerase"/>
    <property type="match status" value="1"/>
</dbReference>
<dbReference type="SUPFAM" id="SSF51735">
    <property type="entry name" value="NAD(P)-binding Rossmann-fold domains"/>
    <property type="match status" value="1"/>
</dbReference>
<dbReference type="InterPro" id="IPR036291">
    <property type="entry name" value="NAD(P)-bd_dom_sf"/>
</dbReference>
<dbReference type="PANTHER" id="PTHR43245:SF13">
    <property type="entry name" value="UDP-D-APIOSE_UDP-D-XYLOSE SYNTHASE 2"/>
    <property type="match status" value="1"/>
</dbReference>
<dbReference type="EMBL" id="JBIAFP010000039">
    <property type="protein sequence ID" value="MFE9230797.1"/>
    <property type="molecule type" value="Genomic_DNA"/>
</dbReference>
<evidence type="ECO:0000313" key="3">
    <source>
        <dbReference type="Proteomes" id="UP001601288"/>
    </source>
</evidence>
<accession>A0ABW6LT88</accession>
<evidence type="ECO:0000313" key="2">
    <source>
        <dbReference type="EMBL" id="MFE9230797.1"/>
    </source>
</evidence>
<dbReference type="Proteomes" id="UP001601288">
    <property type="component" value="Unassembled WGS sequence"/>
</dbReference>
<sequence>MQESRGDTVAVAGENESRRPSDRPLVVLLGATGFVGSAVLRELAEQPLRVRAVARGQIPVPRDARAAVAAYRADLTEPGAMAAAVSDADVVIHTVAYIAGSSTWRIDEGDSAAERVNVGLMRDLINVFAGRGADAESPAVVFAGAASQVGPIDKAILDGSETDEPKGEYDRQKLAAERLLLDADAQGILRGCSIRLPTVFGHGPNSTARDKGVIATMVRRALSGEPLTMWHDGTVRRDLLYVEDAARALVAAVSHTAELAGRHWLLGTGRGEPLGEVFRTIAELTAVRVDKPAVPVVSVTPPAHAEAGDFRSIVIDSTAFQRVTGWQPRVPLAEALQRTVNALASQ</sequence>
<feature type="domain" description="NAD-dependent epimerase/dehydratase" evidence="1">
    <location>
        <begin position="26"/>
        <end position="267"/>
    </location>
</feature>
<name>A0ABW6LT88_9ACTN</name>
<dbReference type="InterPro" id="IPR001509">
    <property type="entry name" value="Epimerase_deHydtase"/>
</dbReference>
<dbReference type="PANTHER" id="PTHR43245">
    <property type="entry name" value="BIFUNCTIONAL POLYMYXIN RESISTANCE PROTEIN ARNA"/>
    <property type="match status" value="1"/>
</dbReference>
<evidence type="ECO:0000259" key="1">
    <source>
        <dbReference type="Pfam" id="PF01370"/>
    </source>
</evidence>
<organism evidence="2 3">
    <name type="scientific">Streptomyces massasporeus</name>
    <dbReference type="NCBI Taxonomy" id="67324"/>
    <lineage>
        <taxon>Bacteria</taxon>
        <taxon>Bacillati</taxon>
        <taxon>Actinomycetota</taxon>
        <taxon>Actinomycetes</taxon>
        <taxon>Kitasatosporales</taxon>
        <taxon>Streptomycetaceae</taxon>
        <taxon>Streptomyces</taxon>
    </lineage>
</organism>
<protein>
    <submittedName>
        <fullName evidence="2">NAD-dependent epimerase/dehydratase</fullName>
    </submittedName>
</protein>
<gene>
    <name evidence="2" type="ORF">ACFYM3_40745</name>
</gene>
<keyword evidence="3" id="KW-1185">Reference proteome</keyword>
<dbReference type="Gene3D" id="3.40.50.720">
    <property type="entry name" value="NAD(P)-binding Rossmann-like Domain"/>
    <property type="match status" value="1"/>
</dbReference>
<comment type="caution">
    <text evidence="2">The sequence shown here is derived from an EMBL/GenBank/DDBJ whole genome shotgun (WGS) entry which is preliminary data.</text>
</comment>
<reference evidence="2 3" key="1">
    <citation type="submission" date="2024-10" db="EMBL/GenBank/DDBJ databases">
        <title>The Natural Products Discovery Center: Release of the First 8490 Sequenced Strains for Exploring Actinobacteria Biosynthetic Diversity.</title>
        <authorList>
            <person name="Kalkreuter E."/>
            <person name="Kautsar S.A."/>
            <person name="Yang D."/>
            <person name="Bader C.D."/>
            <person name="Teijaro C.N."/>
            <person name="Fluegel L."/>
            <person name="Davis C.M."/>
            <person name="Simpson J.R."/>
            <person name="Lauterbach L."/>
            <person name="Steele A.D."/>
            <person name="Gui C."/>
            <person name="Meng S."/>
            <person name="Li G."/>
            <person name="Viehrig K."/>
            <person name="Ye F."/>
            <person name="Su P."/>
            <person name="Kiefer A.F."/>
            <person name="Nichols A."/>
            <person name="Cepeda A.J."/>
            <person name="Yan W."/>
            <person name="Fan B."/>
            <person name="Jiang Y."/>
            <person name="Adhikari A."/>
            <person name="Zheng C.-J."/>
            <person name="Schuster L."/>
            <person name="Cowan T.M."/>
            <person name="Smanski M.J."/>
            <person name="Chevrette M.G."/>
            <person name="De Carvalho L.P.S."/>
            <person name="Shen B."/>
        </authorList>
    </citation>
    <scope>NUCLEOTIDE SEQUENCE [LARGE SCALE GENOMIC DNA]</scope>
    <source>
        <strain evidence="2 3">NPDC007066</strain>
    </source>
</reference>
<dbReference type="InterPro" id="IPR050177">
    <property type="entry name" value="Lipid_A_modif_metabolic_enz"/>
</dbReference>
<dbReference type="RefSeq" id="WP_358291372.1">
    <property type="nucleotide sequence ID" value="NZ_JBEYGJ010000049.1"/>
</dbReference>
<proteinExistence type="predicted"/>